<comment type="caution">
    <text evidence="2">The sequence shown here is derived from an EMBL/GenBank/DDBJ whole genome shotgun (WGS) entry which is preliminary data.</text>
</comment>
<organism evidence="2 3">
    <name type="scientific">Actinidia rufa</name>
    <dbReference type="NCBI Taxonomy" id="165716"/>
    <lineage>
        <taxon>Eukaryota</taxon>
        <taxon>Viridiplantae</taxon>
        <taxon>Streptophyta</taxon>
        <taxon>Embryophyta</taxon>
        <taxon>Tracheophyta</taxon>
        <taxon>Spermatophyta</taxon>
        <taxon>Magnoliopsida</taxon>
        <taxon>eudicotyledons</taxon>
        <taxon>Gunneridae</taxon>
        <taxon>Pentapetalae</taxon>
        <taxon>asterids</taxon>
        <taxon>Ericales</taxon>
        <taxon>Actinidiaceae</taxon>
        <taxon>Actinidia</taxon>
    </lineage>
</organism>
<dbReference type="Proteomes" id="UP000585474">
    <property type="component" value="Unassembled WGS sequence"/>
</dbReference>
<name>A0A7J0G313_9ERIC</name>
<dbReference type="AlphaFoldDB" id="A0A7J0G313"/>
<accession>A0A7J0G313</accession>
<sequence>MHRHTKFHCIIAPFVTCLVNGLIGVQGKVEEKFCHKAWVKNGAVIERKLNIAALENAGIKWVQNFTTRGWIDLTRLKAESILTLGQEFMANIKYNPETKKGKEKLSARVKLLWAIGTRRSIDLPRTMFMTLCAAHVGGMQEDLCPTLGQRKKRKLEAVASEVSLMGMEDLKEAIMNLGKEFSTQMTGHRNEVNARLTSLEEESSRNTTMVQEIHGMLIRMQAKNDDEDDEDDD</sequence>
<gene>
    <name evidence="2" type="ORF">Acr_17g0007480</name>
</gene>
<dbReference type="EMBL" id="BJWL01000017">
    <property type="protein sequence ID" value="GFZ05176.1"/>
    <property type="molecule type" value="Genomic_DNA"/>
</dbReference>
<feature type="chain" id="PRO_5029829222" evidence="1">
    <location>
        <begin position="28"/>
        <end position="233"/>
    </location>
</feature>
<evidence type="ECO:0000313" key="3">
    <source>
        <dbReference type="Proteomes" id="UP000585474"/>
    </source>
</evidence>
<keyword evidence="1" id="KW-0732">Signal</keyword>
<reference evidence="2 3" key="1">
    <citation type="submission" date="2019-07" db="EMBL/GenBank/DDBJ databases">
        <title>De Novo Assembly of kiwifruit Actinidia rufa.</title>
        <authorList>
            <person name="Sugita-Konishi S."/>
            <person name="Sato K."/>
            <person name="Mori E."/>
            <person name="Abe Y."/>
            <person name="Kisaki G."/>
            <person name="Hamano K."/>
            <person name="Suezawa K."/>
            <person name="Otani M."/>
            <person name="Fukuda T."/>
            <person name="Manabe T."/>
            <person name="Gomi K."/>
            <person name="Tabuchi M."/>
            <person name="Akimitsu K."/>
            <person name="Kataoka I."/>
        </authorList>
    </citation>
    <scope>NUCLEOTIDE SEQUENCE [LARGE SCALE GENOMIC DNA]</scope>
    <source>
        <strain evidence="3">cv. Fuchu</strain>
    </source>
</reference>
<proteinExistence type="predicted"/>
<evidence type="ECO:0000256" key="1">
    <source>
        <dbReference type="SAM" id="SignalP"/>
    </source>
</evidence>
<evidence type="ECO:0000313" key="2">
    <source>
        <dbReference type="EMBL" id="GFZ05176.1"/>
    </source>
</evidence>
<keyword evidence="3" id="KW-1185">Reference proteome</keyword>
<feature type="signal peptide" evidence="1">
    <location>
        <begin position="1"/>
        <end position="27"/>
    </location>
</feature>
<protein>
    <submittedName>
        <fullName evidence="2">Uncharacterized protein</fullName>
    </submittedName>
</protein>